<dbReference type="PANTHER" id="PTHR35204:SF1">
    <property type="entry name" value="ENTEROTOXIN"/>
    <property type="match status" value="1"/>
</dbReference>
<evidence type="ECO:0000313" key="4">
    <source>
        <dbReference type="Proteomes" id="UP000184383"/>
    </source>
</evidence>
<evidence type="ECO:0000256" key="1">
    <source>
        <dbReference type="SAM" id="MobiDB-lite"/>
    </source>
</evidence>
<protein>
    <submittedName>
        <fullName evidence="3">Uncharacterized protein</fullName>
    </submittedName>
</protein>
<dbReference type="OrthoDB" id="10261782at2759"/>
<feature type="compositionally biased region" description="Basic and acidic residues" evidence="1">
    <location>
        <begin position="502"/>
        <end position="514"/>
    </location>
</feature>
<dbReference type="STRING" id="1073089.A0A1L9RG46"/>
<evidence type="ECO:0000313" key="3">
    <source>
        <dbReference type="EMBL" id="OJJ33823.1"/>
    </source>
</evidence>
<feature type="region of interest" description="Disordered" evidence="1">
    <location>
        <begin position="471"/>
        <end position="514"/>
    </location>
</feature>
<gene>
    <name evidence="3" type="ORF">ASPWEDRAFT_41700</name>
</gene>
<dbReference type="GeneID" id="63751474"/>
<dbReference type="RefSeq" id="XP_040687499.1">
    <property type="nucleotide sequence ID" value="XM_040835626.1"/>
</dbReference>
<dbReference type="VEuPathDB" id="FungiDB:ASPWEDRAFT_41700"/>
<proteinExistence type="predicted"/>
<dbReference type="InterPro" id="IPR038921">
    <property type="entry name" value="YOR389W-like"/>
</dbReference>
<feature type="region of interest" description="Disordered" evidence="1">
    <location>
        <begin position="101"/>
        <end position="140"/>
    </location>
</feature>
<sequence length="514" mass="56949">MGFSLRSLILLTCISTSTSASALPPSSLKDSLTFPPNANHVFNAIQDSMRQWGSSLHHNGMSFFLATVPAGTQFYHGDASSDPVTGREWLAFEPEHAMVFARSHLGPPPPPSDKADGERQKPLSPPPPPPKDDGNDEPGWLHTYIAAKNLRLLYVDGMSAAKTTNGTLDLQDLVLFNGTLGTENPMQERARADLFCKMARETWGDRLDGLLRMEAGFEIILCSFERDLKEVRVTQTKRQEKGKGKGGKPGMPGGDTWIKAITARYGGIGGDRVRINQEDFVTAYNYGLDLFPGNESKLPRLSHLPLESLQPIRADLHNLIMNHDTAEPSFNWQSIADMVVERYAHSLHYLISPSITTTSHLHAELERLLAPFIDYSARNVIVEADRCANQFIPAQAPTEGTASRAVQSIAHTICQSLLRAWEETDFEDAVAGLRNLVEYLSWSTWKECRGCADNEVCVIPIWPMGTVEDYESPKCKDATKPEDDGTRYWGGHGPPGSKHGRHGDGRPYKTREEL</sequence>
<reference evidence="4" key="1">
    <citation type="journal article" date="2017" name="Genome Biol.">
        <title>Comparative genomics reveals high biological diversity and specific adaptations in the industrially and medically important fungal genus Aspergillus.</title>
        <authorList>
            <person name="de Vries R.P."/>
            <person name="Riley R."/>
            <person name="Wiebenga A."/>
            <person name="Aguilar-Osorio G."/>
            <person name="Amillis S."/>
            <person name="Uchima C.A."/>
            <person name="Anderluh G."/>
            <person name="Asadollahi M."/>
            <person name="Askin M."/>
            <person name="Barry K."/>
            <person name="Battaglia E."/>
            <person name="Bayram O."/>
            <person name="Benocci T."/>
            <person name="Braus-Stromeyer S.A."/>
            <person name="Caldana C."/>
            <person name="Canovas D."/>
            <person name="Cerqueira G.C."/>
            <person name="Chen F."/>
            <person name="Chen W."/>
            <person name="Choi C."/>
            <person name="Clum A."/>
            <person name="Dos Santos R.A."/>
            <person name="Damasio A.R."/>
            <person name="Diallinas G."/>
            <person name="Emri T."/>
            <person name="Fekete E."/>
            <person name="Flipphi M."/>
            <person name="Freyberg S."/>
            <person name="Gallo A."/>
            <person name="Gournas C."/>
            <person name="Habgood R."/>
            <person name="Hainaut M."/>
            <person name="Harispe M.L."/>
            <person name="Henrissat B."/>
            <person name="Hilden K.S."/>
            <person name="Hope R."/>
            <person name="Hossain A."/>
            <person name="Karabika E."/>
            <person name="Karaffa L."/>
            <person name="Karanyi Z."/>
            <person name="Krasevec N."/>
            <person name="Kuo A."/>
            <person name="Kusch H."/>
            <person name="LaButti K."/>
            <person name="Lagendijk E.L."/>
            <person name="Lapidus A."/>
            <person name="Levasseur A."/>
            <person name="Lindquist E."/>
            <person name="Lipzen A."/>
            <person name="Logrieco A.F."/>
            <person name="MacCabe A."/>
            <person name="Maekelae M.R."/>
            <person name="Malavazi I."/>
            <person name="Melin P."/>
            <person name="Meyer V."/>
            <person name="Mielnichuk N."/>
            <person name="Miskei M."/>
            <person name="Molnar A.P."/>
            <person name="Mule G."/>
            <person name="Ngan C.Y."/>
            <person name="Orejas M."/>
            <person name="Orosz E."/>
            <person name="Ouedraogo J.P."/>
            <person name="Overkamp K.M."/>
            <person name="Park H.-S."/>
            <person name="Perrone G."/>
            <person name="Piumi F."/>
            <person name="Punt P.J."/>
            <person name="Ram A.F."/>
            <person name="Ramon A."/>
            <person name="Rauscher S."/>
            <person name="Record E."/>
            <person name="Riano-Pachon D.M."/>
            <person name="Robert V."/>
            <person name="Roehrig J."/>
            <person name="Ruller R."/>
            <person name="Salamov A."/>
            <person name="Salih N.S."/>
            <person name="Samson R.A."/>
            <person name="Sandor E."/>
            <person name="Sanguinetti M."/>
            <person name="Schuetze T."/>
            <person name="Sepcic K."/>
            <person name="Shelest E."/>
            <person name="Sherlock G."/>
            <person name="Sophianopoulou V."/>
            <person name="Squina F.M."/>
            <person name="Sun H."/>
            <person name="Susca A."/>
            <person name="Todd R.B."/>
            <person name="Tsang A."/>
            <person name="Unkles S.E."/>
            <person name="van de Wiele N."/>
            <person name="van Rossen-Uffink D."/>
            <person name="Oliveira J.V."/>
            <person name="Vesth T.C."/>
            <person name="Visser J."/>
            <person name="Yu J.-H."/>
            <person name="Zhou M."/>
            <person name="Andersen M.R."/>
            <person name="Archer D.B."/>
            <person name="Baker S.E."/>
            <person name="Benoit I."/>
            <person name="Brakhage A.A."/>
            <person name="Braus G.H."/>
            <person name="Fischer R."/>
            <person name="Frisvad J.C."/>
            <person name="Goldman G.H."/>
            <person name="Houbraken J."/>
            <person name="Oakley B."/>
            <person name="Pocsi I."/>
            <person name="Scazzocchio C."/>
            <person name="Seiboth B."/>
            <person name="vanKuyk P.A."/>
            <person name="Wortman J."/>
            <person name="Dyer P.S."/>
            <person name="Grigoriev I.V."/>
        </authorList>
    </citation>
    <scope>NUCLEOTIDE SEQUENCE [LARGE SCALE GENOMIC DNA]</scope>
    <source>
        <strain evidence="4">DTO 134E9</strain>
    </source>
</reference>
<feature type="compositionally biased region" description="Basic and acidic residues" evidence="1">
    <location>
        <begin position="471"/>
        <end position="486"/>
    </location>
</feature>
<keyword evidence="4" id="KW-1185">Reference proteome</keyword>
<accession>A0A1L9RG46</accession>
<keyword evidence="2" id="KW-0732">Signal</keyword>
<dbReference type="EMBL" id="KV878213">
    <property type="protein sequence ID" value="OJJ33823.1"/>
    <property type="molecule type" value="Genomic_DNA"/>
</dbReference>
<dbReference type="PANTHER" id="PTHR35204">
    <property type="entry name" value="YALI0A21131P"/>
    <property type="match status" value="1"/>
</dbReference>
<organism evidence="3 4">
    <name type="scientific">Aspergillus wentii DTO 134E9</name>
    <dbReference type="NCBI Taxonomy" id="1073089"/>
    <lineage>
        <taxon>Eukaryota</taxon>
        <taxon>Fungi</taxon>
        <taxon>Dikarya</taxon>
        <taxon>Ascomycota</taxon>
        <taxon>Pezizomycotina</taxon>
        <taxon>Eurotiomycetes</taxon>
        <taxon>Eurotiomycetidae</taxon>
        <taxon>Eurotiales</taxon>
        <taxon>Aspergillaceae</taxon>
        <taxon>Aspergillus</taxon>
        <taxon>Aspergillus subgen. Cremei</taxon>
    </lineage>
</organism>
<dbReference type="Proteomes" id="UP000184383">
    <property type="component" value="Unassembled WGS sequence"/>
</dbReference>
<feature type="chain" id="PRO_5012747375" evidence="2">
    <location>
        <begin position="23"/>
        <end position="514"/>
    </location>
</feature>
<dbReference type="AlphaFoldDB" id="A0A1L9RG46"/>
<name>A0A1L9RG46_ASPWE</name>
<feature type="signal peptide" evidence="2">
    <location>
        <begin position="1"/>
        <end position="22"/>
    </location>
</feature>
<evidence type="ECO:0000256" key="2">
    <source>
        <dbReference type="SAM" id="SignalP"/>
    </source>
</evidence>